<accession>A0ABU6SY97</accession>
<keyword evidence="7" id="KW-1185">Reference proteome</keyword>
<protein>
    <recommendedName>
        <fullName evidence="5">Ubiquitin-like protease family profile domain-containing protein</fullName>
    </recommendedName>
</protein>
<comment type="similarity">
    <text evidence="1">Belongs to the peptidase C48 family.</text>
</comment>
<feature type="compositionally biased region" description="Basic residues" evidence="4">
    <location>
        <begin position="1"/>
        <end position="15"/>
    </location>
</feature>
<feature type="compositionally biased region" description="Polar residues" evidence="4">
    <location>
        <begin position="27"/>
        <end position="36"/>
    </location>
</feature>
<sequence>RKSGHHGKSLRRSKARSNTCGKDIGNPTETQSTSPSFKDDENVSGELDEIRQIVHGSPFTYHTHPNSLHMSSDMPRCLDLVFRPPEGMSFVGSKFAVAAYIFGRGRYMREVLVSNEHSLGERHVLWNLCPREALQDDQIALSPVNHNIDTFEFIRTRFMGFADDLMRIYVPLHKDNHWYLMIIDFMDRKLIYLDSAKDKSQRIFYREYASGQEVLAKTRSPQASPITKRLLSFCLLVDDAELDVVRLQHWGKEINDQTRFRLALDLVMDRFNPVANEISRRAMDDWDVKMQLAARGQNGIEAGTNEASPSASPTI</sequence>
<keyword evidence="2" id="KW-0645">Protease</keyword>
<feature type="non-terminal residue" evidence="6">
    <location>
        <position position="1"/>
    </location>
</feature>
<comment type="caution">
    <text evidence="6">The sequence shown here is derived from an EMBL/GenBank/DDBJ whole genome shotgun (WGS) entry which is preliminary data.</text>
</comment>
<reference evidence="6 7" key="1">
    <citation type="journal article" date="2023" name="Plants (Basel)">
        <title>Bridging the Gap: Combining Genomics and Transcriptomics Approaches to Understand Stylosanthes scabra, an Orphan Legume from the Brazilian Caatinga.</title>
        <authorList>
            <person name="Ferreira-Neto J.R.C."/>
            <person name="da Silva M.D."/>
            <person name="Binneck E."/>
            <person name="de Melo N.F."/>
            <person name="da Silva R.H."/>
            <person name="de Melo A.L.T.M."/>
            <person name="Pandolfi V."/>
            <person name="Bustamante F.O."/>
            <person name="Brasileiro-Vidal A.C."/>
            <person name="Benko-Iseppon A.M."/>
        </authorList>
    </citation>
    <scope>NUCLEOTIDE SEQUENCE [LARGE SCALE GENOMIC DNA]</scope>
    <source>
        <tissue evidence="6">Leaves</tissue>
    </source>
</reference>
<dbReference type="Pfam" id="PF02902">
    <property type="entry name" value="Peptidase_C48"/>
    <property type="match status" value="1"/>
</dbReference>
<evidence type="ECO:0000256" key="4">
    <source>
        <dbReference type="SAM" id="MobiDB-lite"/>
    </source>
</evidence>
<evidence type="ECO:0000256" key="2">
    <source>
        <dbReference type="ARBA" id="ARBA00022670"/>
    </source>
</evidence>
<feature type="region of interest" description="Disordered" evidence="4">
    <location>
        <begin position="1"/>
        <end position="43"/>
    </location>
</feature>
<dbReference type="SUPFAM" id="SSF54001">
    <property type="entry name" value="Cysteine proteinases"/>
    <property type="match status" value="1"/>
</dbReference>
<keyword evidence="3" id="KW-0378">Hydrolase</keyword>
<gene>
    <name evidence="6" type="ORF">PIB30_101494</name>
</gene>
<evidence type="ECO:0000256" key="1">
    <source>
        <dbReference type="ARBA" id="ARBA00005234"/>
    </source>
</evidence>
<dbReference type="InterPro" id="IPR038765">
    <property type="entry name" value="Papain-like_cys_pep_sf"/>
</dbReference>
<dbReference type="InterPro" id="IPR003653">
    <property type="entry name" value="Peptidase_C48_C"/>
</dbReference>
<evidence type="ECO:0000256" key="3">
    <source>
        <dbReference type="ARBA" id="ARBA00022801"/>
    </source>
</evidence>
<organism evidence="6 7">
    <name type="scientific">Stylosanthes scabra</name>
    <dbReference type="NCBI Taxonomy" id="79078"/>
    <lineage>
        <taxon>Eukaryota</taxon>
        <taxon>Viridiplantae</taxon>
        <taxon>Streptophyta</taxon>
        <taxon>Embryophyta</taxon>
        <taxon>Tracheophyta</taxon>
        <taxon>Spermatophyta</taxon>
        <taxon>Magnoliopsida</taxon>
        <taxon>eudicotyledons</taxon>
        <taxon>Gunneridae</taxon>
        <taxon>Pentapetalae</taxon>
        <taxon>rosids</taxon>
        <taxon>fabids</taxon>
        <taxon>Fabales</taxon>
        <taxon>Fabaceae</taxon>
        <taxon>Papilionoideae</taxon>
        <taxon>50 kb inversion clade</taxon>
        <taxon>dalbergioids sensu lato</taxon>
        <taxon>Dalbergieae</taxon>
        <taxon>Pterocarpus clade</taxon>
        <taxon>Stylosanthes</taxon>
    </lineage>
</organism>
<evidence type="ECO:0000313" key="6">
    <source>
        <dbReference type="EMBL" id="MED6141254.1"/>
    </source>
</evidence>
<proteinExistence type="inferred from homology"/>
<evidence type="ECO:0000313" key="7">
    <source>
        <dbReference type="Proteomes" id="UP001341840"/>
    </source>
</evidence>
<dbReference type="Gene3D" id="3.40.395.10">
    <property type="entry name" value="Adenoviral Proteinase, Chain A"/>
    <property type="match status" value="1"/>
</dbReference>
<feature type="domain" description="Ubiquitin-like protease family profile" evidence="5">
    <location>
        <begin position="168"/>
        <end position="201"/>
    </location>
</feature>
<evidence type="ECO:0000259" key="5">
    <source>
        <dbReference type="Pfam" id="PF02902"/>
    </source>
</evidence>
<name>A0ABU6SY97_9FABA</name>
<dbReference type="EMBL" id="JASCZI010063393">
    <property type="protein sequence ID" value="MED6141254.1"/>
    <property type="molecule type" value="Genomic_DNA"/>
</dbReference>
<dbReference type="Proteomes" id="UP001341840">
    <property type="component" value="Unassembled WGS sequence"/>
</dbReference>